<name>A0A0R3PUR3_ANGCS</name>
<keyword evidence="3" id="KW-1185">Reference proteome</keyword>
<keyword evidence="1" id="KW-0812">Transmembrane</keyword>
<reference evidence="2 3" key="2">
    <citation type="submission" date="2018-11" db="EMBL/GenBank/DDBJ databases">
        <authorList>
            <consortium name="Pathogen Informatics"/>
        </authorList>
    </citation>
    <scope>NUCLEOTIDE SEQUENCE [LARGE SCALE GENOMIC DNA]</scope>
    <source>
        <strain evidence="2 3">Costa Rica</strain>
    </source>
</reference>
<reference evidence="4" key="1">
    <citation type="submission" date="2017-02" db="UniProtKB">
        <authorList>
            <consortium name="WormBaseParasite"/>
        </authorList>
    </citation>
    <scope>IDENTIFICATION</scope>
</reference>
<evidence type="ECO:0000313" key="4">
    <source>
        <dbReference type="WBParaSite" id="ACOC_0000967801-mRNA-1"/>
    </source>
</evidence>
<keyword evidence="1" id="KW-0472">Membrane</keyword>
<gene>
    <name evidence="2" type="ORF">ACOC_LOCUS9679</name>
</gene>
<dbReference type="Proteomes" id="UP000267027">
    <property type="component" value="Unassembled WGS sequence"/>
</dbReference>
<feature type="transmembrane region" description="Helical" evidence="1">
    <location>
        <begin position="24"/>
        <end position="43"/>
    </location>
</feature>
<dbReference type="EMBL" id="UYYA01004335">
    <property type="protein sequence ID" value="VDM61264.1"/>
    <property type="molecule type" value="Genomic_DNA"/>
</dbReference>
<dbReference type="WBParaSite" id="ACOC_0000967801-mRNA-1">
    <property type="protein sequence ID" value="ACOC_0000967801-mRNA-1"/>
    <property type="gene ID" value="ACOC_0000967801"/>
</dbReference>
<evidence type="ECO:0000313" key="3">
    <source>
        <dbReference type="Proteomes" id="UP000267027"/>
    </source>
</evidence>
<keyword evidence="1" id="KW-1133">Transmembrane helix</keyword>
<dbReference type="AlphaFoldDB" id="A0A0R3PUR3"/>
<accession>A0A0R3PUR3</accession>
<protein>
    <submittedName>
        <fullName evidence="2 4">Uncharacterized protein</fullName>
    </submittedName>
</protein>
<sequence>MTMAEYSRPNRIPMNQVLFIGDHFPVLFIHYIYIHIYVYMLYMHTYIYIQNYRICSCV</sequence>
<evidence type="ECO:0000256" key="1">
    <source>
        <dbReference type="SAM" id="Phobius"/>
    </source>
</evidence>
<proteinExistence type="predicted"/>
<organism evidence="4">
    <name type="scientific">Angiostrongylus costaricensis</name>
    <name type="common">Nematode worm</name>
    <dbReference type="NCBI Taxonomy" id="334426"/>
    <lineage>
        <taxon>Eukaryota</taxon>
        <taxon>Metazoa</taxon>
        <taxon>Ecdysozoa</taxon>
        <taxon>Nematoda</taxon>
        <taxon>Chromadorea</taxon>
        <taxon>Rhabditida</taxon>
        <taxon>Rhabditina</taxon>
        <taxon>Rhabditomorpha</taxon>
        <taxon>Strongyloidea</taxon>
        <taxon>Metastrongylidae</taxon>
        <taxon>Angiostrongylus</taxon>
    </lineage>
</organism>
<evidence type="ECO:0000313" key="2">
    <source>
        <dbReference type="EMBL" id="VDM61264.1"/>
    </source>
</evidence>